<name>A0A0C2X4B8_AMAMK</name>
<protein>
    <submittedName>
        <fullName evidence="1">Uncharacterized protein</fullName>
    </submittedName>
</protein>
<dbReference type="AlphaFoldDB" id="A0A0C2X4B8"/>
<dbReference type="Proteomes" id="UP000054549">
    <property type="component" value="Unassembled WGS sequence"/>
</dbReference>
<dbReference type="InParanoid" id="A0A0C2X4B8"/>
<keyword evidence="2" id="KW-1185">Reference proteome</keyword>
<dbReference type="HOGENOM" id="CLU_2605531_0_0_1"/>
<proteinExistence type="predicted"/>
<sequence>MRLIYVQYRNANVGVWATISRSIRSLKAASMMLQVRLALRTAPNMTAQVLFRKECLHMSITMMLSCRIACNRKKWVYAL</sequence>
<organism evidence="1 2">
    <name type="scientific">Amanita muscaria (strain Koide BX008)</name>
    <dbReference type="NCBI Taxonomy" id="946122"/>
    <lineage>
        <taxon>Eukaryota</taxon>
        <taxon>Fungi</taxon>
        <taxon>Dikarya</taxon>
        <taxon>Basidiomycota</taxon>
        <taxon>Agaricomycotina</taxon>
        <taxon>Agaricomycetes</taxon>
        <taxon>Agaricomycetidae</taxon>
        <taxon>Agaricales</taxon>
        <taxon>Pluteineae</taxon>
        <taxon>Amanitaceae</taxon>
        <taxon>Amanita</taxon>
    </lineage>
</organism>
<dbReference type="EMBL" id="KN818252">
    <property type="protein sequence ID" value="KIL64111.1"/>
    <property type="molecule type" value="Genomic_DNA"/>
</dbReference>
<reference evidence="1 2" key="1">
    <citation type="submission" date="2014-04" db="EMBL/GenBank/DDBJ databases">
        <title>Evolutionary Origins and Diversification of the Mycorrhizal Mutualists.</title>
        <authorList>
            <consortium name="DOE Joint Genome Institute"/>
            <consortium name="Mycorrhizal Genomics Consortium"/>
            <person name="Kohler A."/>
            <person name="Kuo A."/>
            <person name="Nagy L.G."/>
            <person name="Floudas D."/>
            <person name="Copeland A."/>
            <person name="Barry K.W."/>
            <person name="Cichocki N."/>
            <person name="Veneault-Fourrey C."/>
            <person name="LaButti K."/>
            <person name="Lindquist E.A."/>
            <person name="Lipzen A."/>
            <person name="Lundell T."/>
            <person name="Morin E."/>
            <person name="Murat C."/>
            <person name="Riley R."/>
            <person name="Ohm R."/>
            <person name="Sun H."/>
            <person name="Tunlid A."/>
            <person name="Henrissat B."/>
            <person name="Grigoriev I.V."/>
            <person name="Hibbett D.S."/>
            <person name="Martin F."/>
        </authorList>
    </citation>
    <scope>NUCLEOTIDE SEQUENCE [LARGE SCALE GENOMIC DNA]</scope>
    <source>
        <strain evidence="1 2">Koide BX008</strain>
    </source>
</reference>
<evidence type="ECO:0000313" key="1">
    <source>
        <dbReference type="EMBL" id="KIL64111.1"/>
    </source>
</evidence>
<evidence type="ECO:0000313" key="2">
    <source>
        <dbReference type="Proteomes" id="UP000054549"/>
    </source>
</evidence>
<accession>A0A0C2X4B8</accession>
<gene>
    <name evidence="1" type="ORF">M378DRAFT_636083</name>
</gene>